<dbReference type="RefSeq" id="WP_116883087.1">
    <property type="nucleotide sequence ID" value="NZ_CAJKCJ010000094.1"/>
</dbReference>
<evidence type="ECO:0000313" key="3">
    <source>
        <dbReference type="EMBL" id="NMD85594.1"/>
    </source>
</evidence>
<gene>
    <name evidence="4" type="ORF">C8D82_10592</name>
    <name evidence="3" type="ORF">HF882_03245</name>
</gene>
<dbReference type="GO" id="GO:0046872">
    <property type="term" value="F:metal ion binding"/>
    <property type="evidence" value="ECO:0007669"/>
    <property type="project" value="InterPro"/>
</dbReference>
<dbReference type="GO" id="GO:0016491">
    <property type="term" value="F:oxidoreductase activity"/>
    <property type="evidence" value="ECO:0007669"/>
    <property type="project" value="InterPro"/>
</dbReference>
<keyword evidence="5" id="KW-1185">Reference proteome</keyword>
<dbReference type="InterPro" id="IPR001279">
    <property type="entry name" value="Metallo-B-lactamas"/>
</dbReference>
<dbReference type="EMBL" id="QEKH01000005">
    <property type="protein sequence ID" value="PVY44763.1"/>
    <property type="molecule type" value="Genomic_DNA"/>
</dbReference>
<organism evidence="4 5">
    <name type="scientific">Victivallis vadensis</name>
    <dbReference type="NCBI Taxonomy" id="172901"/>
    <lineage>
        <taxon>Bacteria</taxon>
        <taxon>Pseudomonadati</taxon>
        <taxon>Lentisphaerota</taxon>
        <taxon>Lentisphaeria</taxon>
        <taxon>Victivallales</taxon>
        <taxon>Victivallaceae</taxon>
        <taxon>Victivallis</taxon>
    </lineage>
</organism>
<evidence type="ECO:0000256" key="1">
    <source>
        <dbReference type="ARBA" id="ARBA00007121"/>
    </source>
</evidence>
<dbReference type="InterPro" id="IPR016440">
    <property type="entry name" value="Rubredoxin-O_OxRdtase"/>
</dbReference>
<dbReference type="GO" id="GO:0009055">
    <property type="term" value="F:electron transfer activity"/>
    <property type="evidence" value="ECO:0007669"/>
    <property type="project" value="InterPro"/>
</dbReference>
<dbReference type="InterPro" id="IPR008254">
    <property type="entry name" value="Flavodoxin/NO_synth"/>
</dbReference>
<dbReference type="SMART" id="SM00849">
    <property type="entry name" value="Lactamase_B"/>
    <property type="match status" value="1"/>
</dbReference>
<comment type="similarity">
    <text evidence="1">In the N-terminal section; belongs to the zinc metallo-hydrolase group 3 family.</text>
</comment>
<reference evidence="3 6" key="2">
    <citation type="submission" date="2020-04" db="EMBL/GenBank/DDBJ databases">
        <authorList>
            <person name="Hitch T.C.A."/>
            <person name="Wylensek D."/>
            <person name="Clavel T."/>
        </authorList>
    </citation>
    <scope>NUCLEOTIDE SEQUENCE [LARGE SCALE GENOMIC DNA]</scope>
    <source>
        <strain evidence="3 6">COR2-253-APC-1A</strain>
    </source>
</reference>
<proteinExistence type="inferred from homology"/>
<dbReference type="PIRSF" id="PIRSF005243">
    <property type="entry name" value="ROO"/>
    <property type="match status" value="1"/>
</dbReference>
<protein>
    <submittedName>
        <fullName evidence="4">Flavorubredoxin</fullName>
    </submittedName>
    <submittedName>
        <fullName evidence="3">FprA family A-type flavoprotein</fullName>
    </submittedName>
</protein>
<dbReference type="SUPFAM" id="SSF52218">
    <property type="entry name" value="Flavoproteins"/>
    <property type="match status" value="1"/>
</dbReference>
<dbReference type="Gene3D" id="3.40.50.360">
    <property type="match status" value="1"/>
</dbReference>
<dbReference type="Proteomes" id="UP000245959">
    <property type="component" value="Unassembled WGS sequence"/>
</dbReference>
<dbReference type="Proteomes" id="UP000576225">
    <property type="component" value="Unassembled WGS sequence"/>
</dbReference>
<evidence type="ECO:0000313" key="5">
    <source>
        <dbReference type="Proteomes" id="UP000245959"/>
    </source>
</evidence>
<dbReference type="GO" id="GO:0010181">
    <property type="term" value="F:FMN binding"/>
    <property type="evidence" value="ECO:0007669"/>
    <property type="project" value="InterPro"/>
</dbReference>
<reference evidence="4 5" key="1">
    <citation type="submission" date="2018-04" db="EMBL/GenBank/DDBJ databases">
        <title>Genomic Encyclopedia of Type Strains, Phase IV (KMG-IV): sequencing the most valuable type-strain genomes for metagenomic binning, comparative biology and taxonomic classification.</title>
        <authorList>
            <person name="Goeker M."/>
        </authorList>
    </citation>
    <scope>NUCLEOTIDE SEQUENCE [LARGE SCALE GENOMIC DNA]</scope>
    <source>
        <strain evidence="4 5">DSM 14823</strain>
    </source>
</reference>
<dbReference type="AlphaFoldDB" id="A0A2U1B7X2"/>
<dbReference type="Pfam" id="PF19583">
    <property type="entry name" value="ODP"/>
    <property type="match status" value="1"/>
</dbReference>
<comment type="caution">
    <text evidence="4">The sequence shown here is derived from an EMBL/GenBank/DDBJ whole genome shotgun (WGS) entry which is preliminary data.</text>
</comment>
<evidence type="ECO:0000313" key="6">
    <source>
        <dbReference type="Proteomes" id="UP000576225"/>
    </source>
</evidence>
<dbReference type="InterPro" id="IPR045761">
    <property type="entry name" value="ODP_dom"/>
</dbReference>
<name>A0A2U1B7X2_9BACT</name>
<evidence type="ECO:0000313" key="4">
    <source>
        <dbReference type="EMBL" id="PVY44763.1"/>
    </source>
</evidence>
<dbReference type="PROSITE" id="PS50902">
    <property type="entry name" value="FLAVODOXIN_LIKE"/>
    <property type="match status" value="1"/>
</dbReference>
<dbReference type="InterPro" id="IPR029039">
    <property type="entry name" value="Flavoprotein-like_sf"/>
</dbReference>
<accession>A0A2U1B7X2</accession>
<sequence>MQDFFKAEKVADNVYWVGAVDWNVRNFHGYKTGRGSTYNAFLVIDEKVTLIDTVKAPFLHEMLARISSVIDPSKIDYIVSNHSEPDHSGALAMTIEAVKPEKVFASPMGEKALKAYYGDLGVTVVKTGESISLGKSAVSFVETKMLHWPDSMVTYLDSAKMLFSQDAFGMHLAGSRLWADEYDRSVLEHEARKYFANILNLQAAKVLDLLKALPTLNLDIRTVAPDHGPLWRRPEDIKWILDLYFDCATQAPRPYALVAYSTMWHSTEKLANTIADGIRSTGVEVKVADLAVNDRSAIMTDVAKAGAVAFGAPTMNNQMFPAMADVLTYVKGLRPQNKIGLAFGSFGWSGEGAKQIAAELTAMGIEQPVEPFFQVKYMPTEADLQKAFDCGVKLGQELLARIGK</sequence>
<dbReference type="PANTHER" id="PTHR43717:SF1">
    <property type="entry name" value="ANAEROBIC NITRIC OXIDE REDUCTASE FLAVORUBREDOXIN"/>
    <property type="match status" value="1"/>
</dbReference>
<dbReference type="SUPFAM" id="SSF56281">
    <property type="entry name" value="Metallo-hydrolase/oxidoreductase"/>
    <property type="match status" value="1"/>
</dbReference>
<dbReference type="CDD" id="cd07709">
    <property type="entry name" value="flavodiiron_proteins_MBL-fold"/>
    <property type="match status" value="1"/>
</dbReference>
<feature type="domain" description="Flavodoxin-like" evidence="2">
    <location>
        <begin position="256"/>
        <end position="395"/>
    </location>
</feature>
<dbReference type="EMBL" id="JABAEW010000004">
    <property type="protein sequence ID" value="NMD85594.1"/>
    <property type="molecule type" value="Genomic_DNA"/>
</dbReference>
<dbReference type="Gene3D" id="3.60.15.10">
    <property type="entry name" value="Ribonuclease Z/Hydroxyacylglutathione hydrolase-like"/>
    <property type="match status" value="1"/>
</dbReference>
<evidence type="ECO:0000259" key="2">
    <source>
        <dbReference type="PROSITE" id="PS50902"/>
    </source>
</evidence>
<dbReference type="GeneID" id="78294410"/>
<dbReference type="PANTHER" id="PTHR43717">
    <property type="entry name" value="ANAEROBIC NITRIC OXIDE REDUCTASE FLAVORUBREDOXIN"/>
    <property type="match status" value="1"/>
</dbReference>
<dbReference type="InterPro" id="IPR036866">
    <property type="entry name" value="RibonucZ/Hydroxyglut_hydro"/>
</dbReference>
<dbReference type="Pfam" id="PF00258">
    <property type="entry name" value="Flavodoxin_1"/>
    <property type="match status" value="1"/>
</dbReference>